<name>A0A4P7IGI1_9ACTN</name>
<dbReference type="EMBL" id="CP038436">
    <property type="protein sequence ID" value="QBX55870.1"/>
    <property type="molecule type" value="Genomic_DNA"/>
</dbReference>
<protein>
    <submittedName>
        <fullName evidence="1">Glycosyltransferase</fullName>
    </submittedName>
</protein>
<dbReference type="OrthoDB" id="5142720at2"/>
<gene>
    <name evidence="1" type="ORF">EXE58_10640</name>
</gene>
<dbReference type="Proteomes" id="UP000294853">
    <property type="component" value="Chromosome"/>
</dbReference>
<accession>A0A4P7IGI1</accession>
<dbReference type="KEGG" id="nsn:EXE58_10640"/>
<keyword evidence="1" id="KW-0808">Transferase</keyword>
<evidence type="ECO:0000313" key="2">
    <source>
        <dbReference type="Proteomes" id="UP000294853"/>
    </source>
</evidence>
<dbReference type="Pfam" id="PF13692">
    <property type="entry name" value="Glyco_trans_1_4"/>
    <property type="match status" value="1"/>
</dbReference>
<dbReference type="RefSeq" id="WP_135267861.1">
    <property type="nucleotide sequence ID" value="NZ_CP038436.1"/>
</dbReference>
<organism evidence="1 2">
    <name type="scientific">Nocardioides seonyuensis</name>
    <dbReference type="NCBI Taxonomy" id="2518371"/>
    <lineage>
        <taxon>Bacteria</taxon>
        <taxon>Bacillati</taxon>
        <taxon>Actinomycetota</taxon>
        <taxon>Actinomycetes</taxon>
        <taxon>Propionibacteriales</taxon>
        <taxon>Nocardioidaceae</taxon>
        <taxon>Nocardioides</taxon>
    </lineage>
</organism>
<dbReference type="GO" id="GO:0016740">
    <property type="term" value="F:transferase activity"/>
    <property type="evidence" value="ECO:0007669"/>
    <property type="project" value="UniProtKB-KW"/>
</dbReference>
<reference evidence="1 2" key="1">
    <citation type="submission" date="2019-03" db="EMBL/GenBank/DDBJ databases">
        <title>Three New Species of Nocardioides, Nocardioides euryhalodurans sp. nov., Nocardioides seonyuensis sp. nov. and Nocardioides eburneoflavus sp. nov. Iolated from Soil.</title>
        <authorList>
            <person name="Roh S.G."/>
            <person name="Lee C."/>
            <person name="Kim M.-K."/>
            <person name="Kim S.B."/>
        </authorList>
    </citation>
    <scope>NUCLEOTIDE SEQUENCE [LARGE SCALE GENOMIC DNA]</scope>
    <source>
        <strain evidence="1 2">MMS17-SY207-3</strain>
    </source>
</reference>
<dbReference type="Gene3D" id="3.40.50.2000">
    <property type="entry name" value="Glycogen Phosphorylase B"/>
    <property type="match status" value="1"/>
</dbReference>
<dbReference type="AlphaFoldDB" id="A0A4P7IGI1"/>
<sequence length="348" mass="38141">MRSASIVYWYSGEDMRPDGGGLRITAWEQALGELGYATRVVGLWTIGGGVKKGASLSSIKRAFLPMPLKRSLPDEALDADLIVATVPAVFDDALSRVPSSKLVLDWMDLWSDAARNMGDEGRLSVIGGRAQSRLWARRERRWACSSRWNAFAGYADLADMGLHASLGSRWIPTPVAALDSAPCAPRPDHPRRRLGFIANLDYPPNELSLRAFLKRFGRRLEAQDVDLVVAGFGSDKVRSWGHGLEVLGPVDDVRDFYDDIDAVVVPIEHGSGIKVKAVEALAYGLPVFGTEHVRAGFAPEFRSAIVPIDRLFDEQWPVPTPRQALSTRFSQEAFSAEVAGLLAGMQVQ</sequence>
<evidence type="ECO:0000313" key="1">
    <source>
        <dbReference type="EMBL" id="QBX55870.1"/>
    </source>
</evidence>
<proteinExistence type="predicted"/>
<dbReference type="SUPFAM" id="SSF53756">
    <property type="entry name" value="UDP-Glycosyltransferase/glycogen phosphorylase"/>
    <property type="match status" value="1"/>
</dbReference>
<keyword evidence="2" id="KW-1185">Reference proteome</keyword>